<evidence type="ECO:0000313" key="3">
    <source>
        <dbReference type="Proteomes" id="UP001153148"/>
    </source>
</evidence>
<dbReference type="Pfam" id="PF17838">
    <property type="entry name" value="PH_16"/>
    <property type="match status" value="1"/>
</dbReference>
<proteinExistence type="predicted"/>
<keyword evidence="3" id="KW-1185">Reference proteome</keyword>
<evidence type="ECO:0000313" key="2">
    <source>
        <dbReference type="EMBL" id="CAG2068589.1"/>
    </source>
</evidence>
<name>A0ABN7PSM4_TIMPD</name>
<dbReference type="InterPro" id="IPR041020">
    <property type="entry name" value="PH_16"/>
</dbReference>
<dbReference type="PANTHER" id="PTHR13944">
    <property type="entry name" value="AGAP007712-PA"/>
    <property type="match status" value="1"/>
</dbReference>
<gene>
    <name evidence="2" type="ORF">TPAB3V08_LOCUS15532</name>
</gene>
<dbReference type="InterPro" id="IPR011993">
    <property type="entry name" value="PH-like_dom_sf"/>
</dbReference>
<feature type="non-terminal residue" evidence="2">
    <location>
        <position position="171"/>
    </location>
</feature>
<organism evidence="2 3">
    <name type="scientific">Timema podura</name>
    <name type="common">Walking stick</name>
    <dbReference type="NCBI Taxonomy" id="61482"/>
    <lineage>
        <taxon>Eukaryota</taxon>
        <taxon>Metazoa</taxon>
        <taxon>Ecdysozoa</taxon>
        <taxon>Arthropoda</taxon>
        <taxon>Hexapoda</taxon>
        <taxon>Insecta</taxon>
        <taxon>Pterygota</taxon>
        <taxon>Neoptera</taxon>
        <taxon>Polyneoptera</taxon>
        <taxon>Phasmatodea</taxon>
        <taxon>Timematodea</taxon>
        <taxon>Timematoidea</taxon>
        <taxon>Timematidae</taxon>
        <taxon>Timema</taxon>
    </lineage>
</organism>
<dbReference type="EMBL" id="CAJPIN010095490">
    <property type="protein sequence ID" value="CAG2068589.1"/>
    <property type="molecule type" value="Genomic_DNA"/>
</dbReference>
<dbReference type="PANTHER" id="PTHR13944:SF21">
    <property type="entry name" value="CYSTS, ISOFORM C"/>
    <property type="match status" value="1"/>
</dbReference>
<dbReference type="Proteomes" id="UP001153148">
    <property type="component" value="Unassembled WGS sequence"/>
</dbReference>
<reference evidence="2" key="1">
    <citation type="submission" date="2021-03" db="EMBL/GenBank/DDBJ databases">
        <authorList>
            <person name="Tran Van P."/>
        </authorList>
    </citation>
    <scope>NUCLEOTIDE SEQUENCE</scope>
</reference>
<dbReference type="InterPro" id="IPR051632">
    <property type="entry name" value="Rho_GEF"/>
</dbReference>
<evidence type="ECO:0000259" key="1">
    <source>
        <dbReference type="Pfam" id="PF17838"/>
    </source>
</evidence>
<dbReference type="SUPFAM" id="SSF50729">
    <property type="entry name" value="PH domain-like"/>
    <property type="match status" value="1"/>
</dbReference>
<sequence length="171" mass="19408">MCWGATVLPRVLGFLSVWDHLERQSVHWLRVPYYTLFCHELLKTLISTRADVSSPFVPSAKGPCFQAGVVSLQKLLVREKAGQESRGIYLISSNPADPEMFELKVHKPKDKHVWIRAVRTAVQGCQEDEEDSAALTSEDIQRRLNAKQHQIRQIVGEWVQLGSGGFSRLNR</sequence>
<feature type="domain" description="ARHGEF1-like PH" evidence="1">
    <location>
        <begin position="66"/>
        <end position="122"/>
    </location>
</feature>
<protein>
    <recommendedName>
        <fullName evidence="1">ARHGEF1-like PH domain-containing protein</fullName>
    </recommendedName>
</protein>
<accession>A0ABN7PSM4</accession>
<dbReference type="Gene3D" id="2.30.29.30">
    <property type="entry name" value="Pleckstrin-homology domain (PH domain)/Phosphotyrosine-binding domain (PTB)"/>
    <property type="match status" value="1"/>
</dbReference>
<comment type="caution">
    <text evidence="2">The sequence shown here is derived from an EMBL/GenBank/DDBJ whole genome shotgun (WGS) entry which is preliminary data.</text>
</comment>